<proteinExistence type="predicted"/>
<organism evidence="1 2">
    <name type="scientific">Zooshikella harenae</name>
    <dbReference type="NCBI Taxonomy" id="2827238"/>
    <lineage>
        <taxon>Bacteria</taxon>
        <taxon>Pseudomonadati</taxon>
        <taxon>Pseudomonadota</taxon>
        <taxon>Gammaproteobacteria</taxon>
        <taxon>Oceanospirillales</taxon>
        <taxon>Zooshikellaceae</taxon>
        <taxon>Zooshikella</taxon>
    </lineage>
</organism>
<sequence length="248" mass="29606">MQYLCPSFATLAKQQQLIHFSDFWDLTTPWFEPPNHRRNGWSGVIEYPLMDNSGHIHRYFIKRQENHNTRSLRHPFAGEPTYRRELISILKLQTLNIPTLEVVYYQERKVKGNHQAILITKALENFQSFGQWYESKPDENQISLAFQQLAAIVKQLHQHKLAHYCLYPNHIFIKPDEKNKFDIRLIDLEKVRYTPLSAQGRYKDLDCFLRHASGFSKQHLNLFFNEYFKDLSQFTHIQNKLMQQLPQS</sequence>
<gene>
    <name evidence="1" type="ORF">KCG35_03095</name>
</gene>
<accession>A0ABS5Z7Q8</accession>
<dbReference type="Gene3D" id="1.10.510.10">
    <property type="entry name" value="Transferase(Phosphotransferase) domain 1"/>
    <property type="match status" value="1"/>
</dbReference>
<reference evidence="1 2" key="1">
    <citation type="submission" date="2021-04" db="EMBL/GenBank/DDBJ databases">
        <authorList>
            <person name="Pira H."/>
            <person name="Risdian C."/>
            <person name="Wink J."/>
        </authorList>
    </citation>
    <scope>NUCLEOTIDE SEQUENCE [LARGE SCALE GENOMIC DNA]</scope>
    <source>
        <strain evidence="1 2">WH53</strain>
    </source>
</reference>
<dbReference type="InterPro" id="IPR011009">
    <property type="entry name" value="Kinase-like_dom_sf"/>
</dbReference>
<dbReference type="RefSeq" id="WP_215818197.1">
    <property type="nucleotide sequence ID" value="NZ_JAGSOY010000004.1"/>
</dbReference>
<dbReference type="Proteomes" id="UP000690515">
    <property type="component" value="Unassembled WGS sequence"/>
</dbReference>
<name>A0ABS5Z7Q8_9GAMM</name>
<evidence type="ECO:0000313" key="2">
    <source>
        <dbReference type="Proteomes" id="UP000690515"/>
    </source>
</evidence>
<dbReference type="PIRSF" id="PIRSF026326">
    <property type="entry name" value="InaA"/>
    <property type="match status" value="1"/>
</dbReference>
<evidence type="ECO:0000313" key="1">
    <source>
        <dbReference type="EMBL" id="MBU2710035.1"/>
    </source>
</evidence>
<dbReference type="SUPFAM" id="SSF56112">
    <property type="entry name" value="Protein kinase-like (PK-like)"/>
    <property type="match status" value="1"/>
</dbReference>
<protein>
    <recommendedName>
        <fullName evidence="3">InaA protein</fullName>
    </recommendedName>
</protein>
<dbReference type="Pfam" id="PF06293">
    <property type="entry name" value="Kdo"/>
    <property type="match status" value="1"/>
</dbReference>
<keyword evidence="2" id="KW-1185">Reference proteome</keyword>
<dbReference type="InterPro" id="IPR027023">
    <property type="entry name" value="Put_LipoPS_kinase_InaA"/>
</dbReference>
<evidence type="ECO:0008006" key="3">
    <source>
        <dbReference type="Google" id="ProtNLM"/>
    </source>
</evidence>
<dbReference type="EMBL" id="JAGSOY010000004">
    <property type="protein sequence ID" value="MBU2710035.1"/>
    <property type="molecule type" value="Genomic_DNA"/>
</dbReference>
<comment type="caution">
    <text evidence="1">The sequence shown here is derived from an EMBL/GenBank/DDBJ whole genome shotgun (WGS) entry which is preliminary data.</text>
</comment>